<evidence type="ECO:0000313" key="2">
    <source>
        <dbReference type="Proteomes" id="UP001060170"/>
    </source>
</evidence>
<keyword evidence="2" id="KW-1185">Reference proteome</keyword>
<organism evidence="1 2">
    <name type="scientific">Puccinia striiformis f. sp. tritici</name>
    <dbReference type="NCBI Taxonomy" id="168172"/>
    <lineage>
        <taxon>Eukaryota</taxon>
        <taxon>Fungi</taxon>
        <taxon>Dikarya</taxon>
        <taxon>Basidiomycota</taxon>
        <taxon>Pucciniomycotina</taxon>
        <taxon>Pucciniomycetes</taxon>
        <taxon>Pucciniales</taxon>
        <taxon>Pucciniaceae</taxon>
        <taxon>Puccinia</taxon>
    </lineage>
</organism>
<protein>
    <submittedName>
        <fullName evidence="1">Uncharacterized protein</fullName>
    </submittedName>
</protein>
<reference evidence="1 2" key="3">
    <citation type="journal article" date="2022" name="Microbiol. Spectr.">
        <title>Folding features and dynamics of 3D genome architecture in plant fungal pathogens.</title>
        <authorList>
            <person name="Xia C."/>
        </authorList>
    </citation>
    <scope>NUCLEOTIDE SEQUENCE [LARGE SCALE GENOMIC DNA]</scope>
    <source>
        <strain evidence="1 2">93-210</strain>
    </source>
</reference>
<sequence length="302" mass="34854">MRGLSLSSKDETAADLRTLETWLISNQNKARKERTTCYSSEQCCDKTIANLNRQLWNESESEVRSPAICKRIKYNLSTLNPKALEYIPGAFRHGLVTELELNYPVDHPKTSGPNERKHTNPIDLTPKKLKSSDADYIEWNSEDSRPELELHVLNDIEESLSRYEFGPVYRDVRVAQELFNRGEIDIEQITPRNARLRLTRLRKLLFRIDNNERPMAAFLINPLEMDLVLGLPWLCKTRVVLDYDDMEKIGLVIRNATVSLPWKTWKTREKTAINRDAGGEAKGSSIGEGKERFDKEKMGKNF</sequence>
<proteinExistence type="predicted"/>
<reference evidence="2" key="1">
    <citation type="journal article" date="2018" name="BMC Genomics">
        <title>Genomic insights into host adaptation between the wheat stripe rust pathogen (Puccinia striiformis f. sp. tritici) and the barley stripe rust pathogen (Puccinia striiformis f. sp. hordei).</title>
        <authorList>
            <person name="Xia C."/>
            <person name="Wang M."/>
            <person name="Yin C."/>
            <person name="Cornejo O.E."/>
            <person name="Hulbert S.H."/>
            <person name="Chen X."/>
        </authorList>
    </citation>
    <scope>NUCLEOTIDE SEQUENCE [LARGE SCALE GENOMIC DNA]</scope>
    <source>
        <strain evidence="2">93-210</strain>
    </source>
</reference>
<dbReference type="EMBL" id="CM045878">
    <property type="protein sequence ID" value="KAI7940339.1"/>
    <property type="molecule type" value="Genomic_DNA"/>
</dbReference>
<name>A0ACC0DVW5_9BASI</name>
<dbReference type="Proteomes" id="UP001060170">
    <property type="component" value="Chromosome 14"/>
</dbReference>
<accession>A0ACC0DVW5</accession>
<reference evidence="2" key="2">
    <citation type="journal article" date="2018" name="Mol. Plant Microbe Interact.">
        <title>Genome sequence resources for the wheat stripe rust pathogen (Puccinia striiformis f. sp. tritici) and the barley stripe rust pathogen (Puccinia striiformis f. sp. hordei).</title>
        <authorList>
            <person name="Xia C."/>
            <person name="Wang M."/>
            <person name="Yin C."/>
            <person name="Cornejo O.E."/>
            <person name="Hulbert S.H."/>
            <person name="Chen X."/>
        </authorList>
    </citation>
    <scope>NUCLEOTIDE SEQUENCE [LARGE SCALE GENOMIC DNA]</scope>
    <source>
        <strain evidence="2">93-210</strain>
    </source>
</reference>
<comment type="caution">
    <text evidence="1">The sequence shown here is derived from an EMBL/GenBank/DDBJ whole genome shotgun (WGS) entry which is preliminary data.</text>
</comment>
<evidence type="ECO:0000313" key="1">
    <source>
        <dbReference type="EMBL" id="KAI7940339.1"/>
    </source>
</evidence>
<gene>
    <name evidence="1" type="ORF">MJO28_013991</name>
</gene>